<dbReference type="EMBL" id="AP026966">
    <property type="protein sequence ID" value="BDT60934.1"/>
    <property type="molecule type" value="Genomic_DNA"/>
</dbReference>
<gene>
    <name evidence="3" type="ORF">MasN3_44280</name>
</gene>
<reference evidence="3" key="1">
    <citation type="submission" date="2022-11" db="EMBL/GenBank/DDBJ databases">
        <title>Isolation and characterization of PLA-degrading bacterium Massilia sp. from Antarctic soil.</title>
        <authorList>
            <person name="Sato K."/>
            <person name="Gomez-Fuentes C."/>
            <person name="Ahmad S.A."/>
            <person name="Zulkharnain A."/>
        </authorList>
    </citation>
    <scope>NUCLEOTIDE SEQUENCE</scope>
    <source>
        <strain evidence="3">N-3</strain>
    </source>
</reference>
<evidence type="ECO:0008006" key="5">
    <source>
        <dbReference type="Google" id="ProtNLM"/>
    </source>
</evidence>
<evidence type="ECO:0000313" key="4">
    <source>
        <dbReference type="Proteomes" id="UP001163336"/>
    </source>
</evidence>
<sequence length="129" mass="14125">MDSPMFAPRFGLPGSRRTRLALCALLAMILLALSWPAQADLMLHPTRIVFDKNQRAAQVELINNGTKPASYRISLVNRRMTDAGQFEAADTPGEGERFADGMLRYSSSARSSRASTSCGCRRNSSSAWA</sequence>
<name>A0ABN6TLR9_9BURK</name>
<evidence type="ECO:0000256" key="2">
    <source>
        <dbReference type="SAM" id="SignalP"/>
    </source>
</evidence>
<dbReference type="Proteomes" id="UP001163336">
    <property type="component" value="Chromosome"/>
</dbReference>
<dbReference type="RefSeq" id="WP_281910338.1">
    <property type="nucleotide sequence ID" value="NZ_AP026966.1"/>
</dbReference>
<keyword evidence="2" id="KW-0732">Signal</keyword>
<evidence type="ECO:0000256" key="1">
    <source>
        <dbReference type="SAM" id="MobiDB-lite"/>
    </source>
</evidence>
<organism evidence="3 4">
    <name type="scientific">Massilia varians</name>
    <dbReference type="NCBI Taxonomy" id="457921"/>
    <lineage>
        <taxon>Bacteria</taxon>
        <taxon>Pseudomonadati</taxon>
        <taxon>Pseudomonadota</taxon>
        <taxon>Betaproteobacteria</taxon>
        <taxon>Burkholderiales</taxon>
        <taxon>Oxalobacteraceae</taxon>
        <taxon>Telluria group</taxon>
        <taxon>Massilia</taxon>
    </lineage>
</organism>
<accession>A0ABN6TLR9</accession>
<dbReference type="SUPFAM" id="SSF49354">
    <property type="entry name" value="PapD-like"/>
    <property type="match status" value="1"/>
</dbReference>
<dbReference type="InterPro" id="IPR008962">
    <property type="entry name" value="PapD-like_sf"/>
</dbReference>
<proteinExistence type="predicted"/>
<protein>
    <recommendedName>
        <fullName evidence="5">Pili assembly chaperone N-terminal domain-containing protein</fullName>
    </recommendedName>
</protein>
<feature type="compositionally biased region" description="Low complexity" evidence="1">
    <location>
        <begin position="107"/>
        <end position="122"/>
    </location>
</feature>
<keyword evidence="4" id="KW-1185">Reference proteome</keyword>
<evidence type="ECO:0000313" key="3">
    <source>
        <dbReference type="EMBL" id="BDT60934.1"/>
    </source>
</evidence>
<feature type="signal peptide" evidence="2">
    <location>
        <begin position="1"/>
        <end position="39"/>
    </location>
</feature>
<feature type="chain" id="PRO_5045864324" description="Pili assembly chaperone N-terminal domain-containing protein" evidence="2">
    <location>
        <begin position="40"/>
        <end position="129"/>
    </location>
</feature>
<feature type="region of interest" description="Disordered" evidence="1">
    <location>
        <begin position="107"/>
        <end position="129"/>
    </location>
</feature>